<dbReference type="Gene3D" id="3.40.50.620">
    <property type="entry name" value="HUPs"/>
    <property type="match status" value="1"/>
</dbReference>
<organism evidence="2 3">
    <name type="scientific">Porphyridium purpureum</name>
    <name type="common">Red alga</name>
    <name type="synonym">Porphyridium cruentum</name>
    <dbReference type="NCBI Taxonomy" id="35688"/>
    <lineage>
        <taxon>Eukaryota</taxon>
        <taxon>Rhodophyta</taxon>
        <taxon>Bangiophyceae</taxon>
        <taxon>Porphyridiales</taxon>
        <taxon>Porphyridiaceae</taxon>
        <taxon>Porphyridium</taxon>
    </lineage>
</organism>
<dbReference type="PANTHER" id="PTHR31285">
    <property type="entry name" value="NICOTINAMIDE MONONUCLEOTIDE ADENYLYLTRANSFERASE"/>
    <property type="match status" value="1"/>
</dbReference>
<keyword evidence="2" id="KW-0808">Transferase</keyword>
<dbReference type="AlphaFoldDB" id="A0A5J4YI25"/>
<dbReference type="PANTHER" id="PTHR31285:SF0">
    <property type="entry name" value="NICOTINAMIDE MONONUCLEOTIDE ADENYLYLTRANSFERASE"/>
    <property type="match status" value="1"/>
</dbReference>
<name>A0A5J4YI25_PORPP</name>
<evidence type="ECO:0000313" key="2">
    <source>
        <dbReference type="EMBL" id="KAA8491081.1"/>
    </source>
</evidence>
<dbReference type="Pfam" id="PF01467">
    <property type="entry name" value="CTP_transf_like"/>
    <property type="match status" value="1"/>
</dbReference>
<dbReference type="EMBL" id="VRMN01000016">
    <property type="protein sequence ID" value="KAA8491081.1"/>
    <property type="molecule type" value="Genomic_DNA"/>
</dbReference>
<dbReference type="OrthoDB" id="3808at2759"/>
<keyword evidence="3" id="KW-1185">Reference proteome</keyword>
<feature type="domain" description="Cytidyltransferase-like" evidence="1">
    <location>
        <begin position="225"/>
        <end position="395"/>
    </location>
</feature>
<comment type="caution">
    <text evidence="2">The sequence shown here is derived from an EMBL/GenBank/DDBJ whole genome shotgun (WGS) entry which is preliminary data.</text>
</comment>
<proteinExistence type="predicted"/>
<keyword evidence="2" id="KW-0548">Nucleotidyltransferase</keyword>
<dbReference type="GO" id="GO:0016887">
    <property type="term" value="F:ATP hydrolysis activity"/>
    <property type="evidence" value="ECO:0007669"/>
    <property type="project" value="TreeGrafter"/>
</dbReference>
<evidence type="ECO:0000259" key="1">
    <source>
        <dbReference type="Pfam" id="PF01467"/>
    </source>
</evidence>
<dbReference type="GO" id="GO:0005737">
    <property type="term" value="C:cytoplasm"/>
    <property type="evidence" value="ECO:0007669"/>
    <property type="project" value="TreeGrafter"/>
</dbReference>
<dbReference type="Proteomes" id="UP000324585">
    <property type="component" value="Unassembled WGS sequence"/>
</dbReference>
<protein>
    <submittedName>
        <fullName evidence="2">Putative nicotinamide mononucleotide adenylyltransferase</fullName>
    </submittedName>
</protein>
<evidence type="ECO:0000313" key="3">
    <source>
        <dbReference type="Proteomes" id="UP000324585"/>
    </source>
</evidence>
<dbReference type="InterPro" id="IPR014729">
    <property type="entry name" value="Rossmann-like_a/b/a_fold"/>
</dbReference>
<accession>A0A5J4YI25</accession>
<dbReference type="InterPro" id="IPR004821">
    <property type="entry name" value="Cyt_trans-like"/>
</dbReference>
<reference evidence="3" key="1">
    <citation type="journal article" date="2019" name="Nat. Commun.">
        <title>Expansion of phycobilisome linker gene families in mesophilic red algae.</title>
        <authorList>
            <person name="Lee J."/>
            <person name="Kim D."/>
            <person name="Bhattacharya D."/>
            <person name="Yoon H.S."/>
        </authorList>
    </citation>
    <scope>NUCLEOTIDE SEQUENCE [LARGE SCALE GENOMIC DNA]</scope>
    <source>
        <strain evidence="3">CCMP 1328</strain>
    </source>
</reference>
<gene>
    <name evidence="2" type="ORF">FVE85_4498</name>
</gene>
<dbReference type="GO" id="GO:0000309">
    <property type="term" value="F:nicotinamide-nucleotide adenylyltransferase activity"/>
    <property type="evidence" value="ECO:0007669"/>
    <property type="project" value="TreeGrafter"/>
</dbReference>
<sequence>MARVCMCYGMNLPRALQVALQKTLGKGNRSRLALEEAEFSSAVRWPATPPWMNSHPMDAAMELADAAAAATEDAESDCVEHVNGFGVVAVRNEICVAGALVKDRWHVLVRLVVTSRETGCADLYHGLASMVDQLGNTDQGYQCMGAQSVQDSVESSHRHALEQQMKTQLMQFSGSACEAVEVRVRERPCMDEWIQNLIDEHIERMVWVGGNRLSPLVDTAGWALMSGSYNPLHAGHRKLTEVTTALLGGVHVAYELSVLNADKAALQDVQQIAQRIRQFSHNDLPLVLTRHALFTEKAVSTNASAFVVGFDTAARLLDPKYYSNSRTEMIAQLSQLQQQQHIRILVAGRLSDPQAGKGAFLTLKMLDVPTELDSMFVEIPEEMFRVDISSSMIRNSAQK</sequence>
<dbReference type="GO" id="GO:0005634">
    <property type="term" value="C:nucleus"/>
    <property type="evidence" value="ECO:0007669"/>
    <property type="project" value="TreeGrafter"/>
</dbReference>
<dbReference type="SUPFAM" id="SSF52374">
    <property type="entry name" value="Nucleotidylyl transferase"/>
    <property type="match status" value="1"/>
</dbReference>